<protein>
    <submittedName>
        <fullName evidence="3">LysM peptidoglycan-binding domain-containing protein</fullName>
    </submittedName>
</protein>
<dbReference type="Proteomes" id="UP000824049">
    <property type="component" value="Unassembled WGS sequence"/>
</dbReference>
<name>A0A9D2EJA1_9FIRM</name>
<gene>
    <name evidence="3" type="ORF">H9968_02215</name>
</gene>
<comment type="caution">
    <text evidence="3">The sequence shown here is derived from an EMBL/GenBank/DDBJ whole genome shotgun (WGS) entry which is preliminary data.</text>
</comment>
<reference evidence="3" key="2">
    <citation type="submission" date="2021-04" db="EMBL/GenBank/DDBJ databases">
        <authorList>
            <person name="Gilroy R."/>
        </authorList>
    </citation>
    <scope>NUCLEOTIDE SEQUENCE</scope>
    <source>
        <strain evidence="3">CHK179-28034</strain>
    </source>
</reference>
<evidence type="ECO:0000313" key="3">
    <source>
        <dbReference type="EMBL" id="HIZ38729.1"/>
    </source>
</evidence>
<feature type="domain" description="LysM" evidence="2">
    <location>
        <begin position="102"/>
        <end position="153"/>
    </location>
</feature>
<reference evidence="3" key="1">
    <citation type="journal article" date="2021" name="PeerJ">
        <title>Extensive microbial diversity within the chicken gut microbiome revealed by metagenomics and culture.</title>
        <authorList>
            <person name="Gilroy R."/>
            <person name="Ravi A."/>
            <person name="Getino M."/>
            <person name="Pursley I."/>
            <person name="Horton D.L."/>
            <person name="Alikhan N.F."/>
            <person name="Baker D."/>
            <person name="Gharbi K."/>
            <person name="Hall N."/>
            <person name="Watson M."/>
            <person name="Adriaenssens E.M."/>
            <person name="Foster-Nyarko E."/>
            <person name="Jarju S."/>
            <person name="Secka A."/>
            <person name="Antonio M."/>
            <person name="Oren A."/>
            <person name="Chaudhuri R.R."/>
            <person name="La Ragione R."/>
            <person name="Hildebrand F."/>
            <person name="Pallen M.J."/>
        </authorList>
    </citation>
    <scope>NUCLEOTIDE SEQUENCE</scope>
    <source>
        <strain evidence="3">CHK179-28034</strain>
    </source>
</reference>
<keyword evidence="1" id="KW-1133">Transmembrane helix</keyword>
<proteinExistence type="predicted"/>
<keyword evidence="1" id="KW-0472">Membrane</keyword>
<evidence type="ECO:0000259" key="2">
    <source>
        <dbReference type="PROSITE" id="PS51782"/>
    </source>
</evidence>
<keyword evidence="1" id="KW-0812">Transmembrane</keyword>
<accession>A0A9D2EJA1</accession>
<dbReference type="InterPro" id="IPR036779">
    <property type="entry name" value="LysM_dom_sf"/>
</dbReference>
<dbReference type="CDD" id="cd00118">
    <property type="entry name" value="LysM"/>
    <property type="match status" value="1"/>
</dbReference>
<dbReference type="Pfam" id="PF01476">
    <property type="entry name" value="LysM"/>
    <property type="match status" value="1"/>
</dbReference>
<dbReference type="AlphaFoldDB" id="A0A9D2EJA1"/>
<evidence type="ECO:0000313" key="4">
    <source>
        <dbReference type="Proteomes" id="UP000824049"/>
    </source>
</evidence>
<dbReference type="InterPro" id="IPR018392">
    <property type="entry name" value="LysM"/>
</dbReference>
<organism evidence="3 4">
    <name type="scientific">Candidatus Anaerobutyricum stercoris</name>
    <dbReference type="NCBI Taxonomy" id="2838457"/>
    <lineage>
        <taxon>Bacteria</taxon>
        <taxon>Bacillati</taxon>
        <taxon>Bacillota</taxon>
        <taxon>Clostridia</taxon>
        <taxon>Lachnospirales</taxon>
        <taxon>Lachnospiraceae</taxon>
        <taxon>Anaerobutyricum</taxon>
    </lineage>
</organism>
<dbReference type="EMBL" id="DXBR01000025">
    <property type="protein sequence ID" value="HIZ38729.1"/>
    <property type="molecule type" value="Genomic_DNA"/>
</dbReference>
<dbReference type="Gene3D" id="3.10.350.10">
    <property type="entry name" value="LysM domain"/>
    <property type="match status" value="1"/>
</dbReference>
<evidence type="ECO:0000256" key="1">
    <source>
        <dbReference type="SAM" id="Phobius"/>
    </source>
</evidence>
<sequence>MEGRARTYNWTPYHSNTEKADRERSIHKASSDRYGVNVRRSVKAQYACRQARQSSESGSKLIFLIAVSAMLLFAGIVFFSGMTPSGMSVVEANQQLGELQYRIIEIQKGDSLWSIAKENMNPGFNDIFDYIREVKRCNQLDSDKITAGNYLMIPYYE</sequence>
<feature type="transmembrane region" description="Helical" evidence="1">
    <location>
        <begin position="61"/>
        <end position="82"/>
    </location>
</feature>
<dbReference type="PROSITE" id="PS51782">
    <property type="entry name" value="LYSM"/>
    <property type="match status" value="1"/>
</dbReference>